<comment type="cofactor">
    <cofactor evidence="7">
        <name>Zn(2+)</name>
        <dbReference type="ChEBI" id="CHEBI:29105"/>
    </cofactor>
    <text evidence="7">Binds 1 zinc ion.</text>
</comment>
<comment type="similarity">
    <text evidence="1 7">Belongs to the peptidase M3 family.</text>
</comment>
<keyword evidence="5 7" id="KW-0862">Zinc</keyword>
<dbReference type="SUPFAM" id="SSF55486">
    <property type="entry name" value="Metalloproteases ('zincins'), catalytic domain"/>
    <property type="match status" value="1"/>
</dbReference>
<dbReference type="Proteomes" id="UP000199452">
    <property type="component" value="Unassembled WGS sequence"/>
</dbReference>
<evidence type="ECO:0000256" key="3">
    <source>
        <dbReference type="ARBA" id="ARBA00022723"/>
    </source>
</evidence>
<dbReference type="InterPro" id="IPR024079">
    <property type="entry name" value="MetalloPept_cat_dom_sf"/>
</dbReference>
<dbReference type="OrthoDB" id="9773538at2"/>
<keyword evidence="3 7" id="KW-0479">Metal-binding</keyword>
<evidence type="ECO:0000256" key="7">
    <source>
        <dbReference type="RuleBase" id="RU003435"/>
    </source>
</evidence>
<dbReference type="Pfam" id="PF01432">
    <property type="entry name" value="Peptidase_M3"/>
    <property type="match status" value="1"/>
</dbReference>
<dbReference type="RefSeq" id="WP_092439060.1">
    <property type="nucleotide sequence ID" value="NZ_FMYP01000042.1"/>
</dbReference>
<organism evidence="9 10">
    <name type="scientific">Williamwhitmania taraxaci</name>
    <dbReference type="NCBI Taxonomy" id="1640674"/>
    <lineage>
        <taxon>Bacteria</taxon>
        <taxon>Pseudomonadati</taxon>
        <taxon>Bacteroidota</taxon>
        <taxon>Bacteroidia</taxon>
        <taxon>Bacteroidales</taxon>
        <taxon>Williamwhitmaniaceae</taxon>
        <taxon>Williamwhitmania</taxon>
    </lineage>
</organism>
<reference evidence="9 10" key="1">
    <citation type="submission" date="2016-09" db="EMBL/GenBank/DDBJ databases">
        <authorList>
            <person name="Capua I."/>
            <person name="De Benedictis P."/>
            <person name="Joannis T."/>
            <person name="Lombin L.H."/>
            <person name="Cattoli G."/>
        </authorList>
    </citation>
    <scope>NUCLEOTIDE SEQUENCE [LARGE SCALE GENOMIC DNA]</scope>
    <source>
        <strain evidence="9 10">A7P-90m</strain>
    </source>
</reference>
<sequence length="703" mass="79611">MKTTHLLLSFAVLMIATSCKEDSNSSKNPLLGEYTTPYQTPPFDKIALADYKPAFKAAIGIAKTEVNTIADNSEEPTFANTIEALDNSGAVLDKVSNIFFNLNEANTDSTMQSIAQEVSPILSDFSNDINLNEKLFARVKVVYDKRNDLGLNAEQLTLVEKSYRGFVKNGANLDTTAKSRFREVSRQLSELSLKFNNNVMAETNSFILHLTDKKDLAGLTEGATEAAAMTAKEKNLTGWVFTLQQPSFLAFMKYSDNRDLRKQLYMAYSTRGIRSKETDNREVIRKIVNLRLETANLLGFKSYADLLLQDRMAESADKVNTFLADLLVASKPVAINDVKEVEDYAHRNGFKGKIERWDWSYYSEKLRDEKYSLSDELLKPYFQLDRVRQGIFDLTTKLYGLTYKENKSIPVYAKDVTAYEVYNEAKQLVAIFYLDPFPREGKSQGAWMTSYRKQHKENGENVIPFIQVVTNFTKPTETKPALLTHYEVTTFLHEFGHALHGMLSDGTYNSLTGTSVYRDFVELPSQIMENWALEKEWLDMFAVHYKTGEKIPAALVQKIVESKNYLSGYSTVRQLSFGISDMSWHSITTPLTEDIMAFEQKSMAQTELFPVVPNTAFATAFGHIFAGGYAAGYYSYKWAEVLEADAFSQFEKNGIFDRATAESFRKNILSKGGSEHPMKLYVRFRGQEPTIDALLKKAGLDKK</sequence>
<dbReference type="PANTHER" id="PTHR43660:SF1">
    <property type="entry name" value="DIPEPTIDYL CARBOXYPEPTIDASE"/>
    <property type="match status" value="1"/>
</dbReference>
<dbReference type="Gene3D" id="1.10.1370.10">
    <property type="entry name" value="Neurolysin, domain 3"/>
    <property type="match status" value="1"/>
</dbReference>
<accession>A0A1G6NCL9</accession>
<dbReference type="GO" id="GO:0046872">
    <property type="term" value="F:metal ion binding"/>
    <property type="evidence" value="ECO:0007669"/>
    <property type="project" value="UniProtKB-UniRule"/>
</dbReference>
<dbReference type="GO" id="GO:0005829">
    <property type="term" value="C:cytosol"/>
    <property type="evidence" value="ECO:0007669"/>
    <property type="project" value="TreeGrafter"/>
</dbReference>
<dbReference type="PROSITE" id="PS51257">
    <property type="entry name" value="PROKAR_LIPOPROTEIN"/>
    <property type="match status" value="1"/>
</dbReference>
<keyword evidence="6 7" id="KW-0482">Metalloprotease</keyword>
<protein>
    <submittedName>
        <fullName evidence="9">Peptidyl-dipeptidase Dcp Metallo peptidase. MEROPS family M03A</fullName>
    </submittedName>
</protein>
<keyword evidence="10" id="KW-1185">Reference proteome</keyword>
<dbReference type="InterPro" id="IPR034005">
    <property type="entry name" value="M3A_DCP"/>
</dbReference>
<evidence type="ECO:0000313" key="10">
    <source>
        <dbReference type="Proteomes" id="UP000199452"/>
    </source>
</evidence>
<evidence type="ECO:0000259" key="8">
    <source>
        <dbReference type="Pfam" id="PF01432"/>
    </source>
</evidence>
<evidence type="ECO:0000256" key="5">
    <source>
        <dbReference type="ARBA" id="ARBA00022833"/>
    </source>
</evidence>
<dbReference type="InterPro" id="IPR001567">
    <property type="entry name" value="Pept_M3A_M3B_dom"/>
</dbReference>
<dbReference type="InterPro" id="IPR045090">
    <property type="entry name" value="Pept_M3A_M3B"/>
</dbReference>
<dbReference type="GO" id="GO:0004180">
    <property type="term" value="F:carboxypeptidase activity"/>
    <property type="evidence" value="ECO:0007669"/>
    <property type="project" value="TreeGrafter"/>
</dbReference>
<name>A0A1G6NCL9_9BACT</name>
<evidence type="ECO:0000256" key="6">
    <source>
        <dbReference type="ARBA" id="ARBA00023049"/>
    </source>
</evidence>
<dbReference type="EMBL" id="FMYP01000042">
    <property type="protein sequence ID" value="SDC65580.1"/>
    <property type="molecule type" value="Genomic_DNA"/>
</dbReference>
<evidence type="ECO:0000256" key="2">
    <source>
        <dbReference type="ARBA" id="ARBA00022670"/>
    </source>
</evidence>
<dbReference type="FunFam" id="3.40.390.10:FF:000009">
    <property type="entry name" value="Oligopeptidase A"/>
    <property type="match status" value="1"/>
</dbReference>
<dbReference type="InterPro" id="IPR024077">
    <property type="entry name" value="Neurolysin/TOP_dom2"/>
</dbReference>
<dbReference type="CDD" id="cd06456">
    <property type="entry name" value="M3A_DCP"/>
    <property type="match status" value="1"/>
</dbReference>
<dbReference type="PANTHER" id="PTHR43660">
    <property type="entry name" value="DIPEPTIDYL CARBOXYPEPTIDASE"/>
    <property type="match status" value="1"/>
</dbReference>
<evidence type="ECO:0000313" key="9">
    <source>
        <dbReference type="EMBL" id="SDC65580.1"/>
    </source>
</evidence>
<keyword evidence="4 7" id="KW-0378">Hydrolase</keyword>
<evidence type="ECO:0000256" key="4">
    <source>
        <dbReference type="ARBA" id="ARBA00022801"/>
    </source>
</evidence>
<proteinExistence type="inferred from homology"/>
<evidence type="ECO:0000256" key="1">
    <source>
        <dbReference type="ARBA" id="ARBA00006040"/>
    </source>
</evidence>
<dbReference type="Gene3D" id="1.20.1050.40">
    <property type="entry name" value="Endopeptidase. Chain P, domain 1"/>
    <property type="match status" value="1"/>
</dbReference>
<dbReference type="AlphaFoldDB" id="A0A1G6NCL9"/>
<gene>
    <name evidence="9" type="ORF">SAMN05216323_104214</name>
</gene>
<dbReference type="InterPro" id="IPR024080">
    <property type="entry name" value="Neurolysin/TOP_N"/>
</dbReference>
<dbReference type="GO" id="GO:0004222">
    <property type="term" value="F:metalloendopeptidase activity"/>
    <property type="evidence" value="ECO:0007669"/>
    <property type="project" value="InterPro"/>
</dbReference>
<dbReference type="GO" id="GO:0006508">
    <property type="term" value="P:proteolysis"/>
    <property type="evidence" value="ECO:0007669"/>
    <property type="project" value="UniProtKB-KW"/>
</dbReference>
<feature type="domain" description="Peptidase M3A/M3B catalytic" evidence="8">
    <location>
        <begin position="251"/>
        <end position="699"/>
    </location>
</feature>
<dbReference type="Gene3D" id="3.40.390.10">
    <property type="entry name" value="Collagenase (Catalytic Domain)"/>
    <property type="match status" value="1"/>
</dbReference>
<keyword evidence="2 7" id="KW-0645">Protease</keyword>